<dbReference type="SMART" id="SM00244">
    <property type="entry name" value="PHB"/>
    <property type="match status" value="1"/>
</dbReference>
<organism evidence="4 5">
    <name type="scientific">Novipirellula herctigrandis</name>
    <dbReference type="NCBI Taxonomy" id="2527986"/>
    <lineage>
        <taxon>Bacteria</taxon>
        <taxon>Pseudomonadati</taxon>
        <taxon>Planctomycetota</taxon>
        <taxon>Planctomycetia</taxon>
        <taxon>Pirellulales</taxon>
        <taxon>Pirellulaceae</taxon>
        <taxon>Novipirellula</taxon>
    </lineage>
</organism>
<protein>
    <submittedName>
        <fullName evidence="4">SPFH domain / Band 7 family protein</fullName>
    </submittedName>
</protein>
<evidence type="ECO:0000313" key="5">
    <source>
        <dbReference type="Proteomes" id="UP000315010"/>
    </source>
</evidence>
<dbReference type="RefSeq" id="WP_146395415.1">
    <property type="nucleotide sequence ID" value="NZ_SJPJ01000001.1"/>
</dbReference>
<dbReference type="Proteomes" id="UP000315010">
    <property type="component" value="Unassembled WGS sequence"/>
</dbReference>
<dbReference type="CDD" id="cd13438">
    <property type="entry name" value="SPFH_eoslipins_u2"/>
    <property type="match status" value="1"/>
</dbReference>
<dbReference type="PANTHER" id="PTHR10264">
    <property type="entry name" value="BAND 7 PROTEIN-RELATED"/>
    <property type="match status" value="1"/>
</dbReference>
<sequence>MMFKKIHVRSYEVGMKFRDGEFVSLLGAGKHFVFTRFGQTKVQVVSKRDPWIARGDASDQLDVIVKSGALSGKAEVVDLKDHERALVWIDGRFSRVLGPGLYAYWIGVREVRIETVTIENARLEHKELASIVRGVDATRFLDVCKVERDHVGVLFLDGRYVDQIGPGLYAFWEDAGDARVVEIDMRESQVDVSGQEMLTADKVTLRINAMVTYVVKDARRAVSASDDVRQSIYRETQLALRSSVGARELDTFLGGKDDLVEELEQNVRDRAGTLGLEVVSVGIRDVILPGDMKDLMNKVTEAKKAAEANLIARREETAAMRSQANTAKLLADNPTLMRLRELEVLEKIASAGNMSIVLGEKGLADRVVNLL</sequence>
<reference evidence="4 5" key="1">
    <citation type="submission" date="2019-02" db="EMBL/GenBank/DDBJ databases">
        <title>Deep-cultivation of Planctomycetes and their phenomic and genomic characterization uncovers novel biology.</title>
        <authorList>
            <person name="Wiegand S."/>
            <person name="Jogler M."/>
            <person name="Boedeker C."/>
            <person name="Pinto D."/>
            <person name="Vollmers J."/>
            <person name="Rivas-Marin E."/>
            <person name="Kohn T."/>
            <person name="Peeters S.H."/>
            <person name="Heuer A."/>
            <person name="Rast P."/>
            <person name="Oberbeckmann S."/>
            <person name="Bunk B."/>
            <person name="Jeske O."/>
            <person name="Meyerdierks A."/>
            <person name="Storesund J.E."/>
            <person name="Kallscheuer N."/>
            <person name="Luecker S."/>
            <person name="Lage O.M."/>
            <person name="Pohl T."/>
            <person name="Merkel B.J."/>
            <person name="Hornburger P."/>
            <person name="Mueller R.-W."/>
            <person name="Bruemmer F."/>
            <person name="Labrenz M."/>
            <person name="Spormann A.M."/>
            <person name="Op Den Camp H."/>
            <person name="Overmann J."/>
            <person name="Amann R."/>
            <person name="Jetten M.S.M."/>
            <person name="Mascher T."/>
            <person name="Medema M.H."/>
            <person name="Devos D.P."/>
            <person name="Kaster A.-K."/>
            <person name="Ovreas L."/>
            <person name="Rohde M."/>
            <person name="Galperin M.Y."/>
            <person name="Jogler C."/>
        </authorList>
    </citation>
    <scope>NUCLEOTIDE SEQUENCE [LARGE SCALE GENOMIC DNA]</scope>
    <source>
        <strain evidence="4 5">CA13</strain>
    </source>
</reference>
<keyword evidence="5" id="KW-1185">Reference proteome</keyword>
<accession>A0A5C5YZ87</accession>
<evidence type="ECO:0000313" key="4">
    <source>
        <dbReference type="EMBL" id="TWT80385.1"/>
    </source>
</evidence>
<dbReference type="AlphaFoldDB" id="A0A5C5YZ87"/>
<dbReference type="PANTHER" id="PTHR10264:SF83">
    <property type="entry name" value="BLL5629 PROTEIN"/>
    <property type="match status" value="1"/>
</dbReference>
<dbReference type="Pfam" id="PF01145">
    <property type="entry name" value="Band_7"/>
    <property type="match status" value="1"/>
</dbReference>
<comment type="caution">
    <text evidence="4">The sequence shown here is derived from an EMBL/GenBank/DDBJ whole genome shotgun (WGS) entry which is preliminary data.</text>
</comment>
<dbReference type="InterPro" id="IPR043202">
    <property type="entry name" value="Band-7_stomatin-like"/>
</dbReference>
<evidence type="ECO:0000259" key="3">
    <source>
        <dbReference type="SMART" id="SM00244"/>
    </source>
</evidence>
<dbReference type="Gene3D" id="3.30.479.30">
    <property type="entry name" value="Band 7 domain"/>
    <property type="match status" value="1"/>
</dbReference>
<feature type="domain" description="Band 7" evidence="3">
    <location>
        <begin position="74"/>
        <end position="300"/>
    </location>
</feature>
<dbReference type="InterPro" id="IPR036013">
    <property type="entry name" value="Band_7/SPFH_dom_sf"/>
</dbReference>
<dbReference type="InterPro" id="IPR001107">
    <property type="entry name" value="Band_7"/>
</dbReference>
<proteinExistence type="inferred from homology"/>
<comment type="subcellular location">
    <subcellularLocation>
        <location evidence="1">Membrane</location>
        <topology evidence="1">Single-pass membrane protein</topology>
    </subcellularLocation>
</comment>
<dbReference type="GO" id="GO:0005886">
    <property type="term" value="C:plasma membrane"/>
    <property type="evidence" value="ECO:0007669"/>
    <property type="project" value="InterPro"/>
</dbReference>
<name>A0A5C5YZ87_9BACT</name>
<evidence type="ECO:0000256" key="1">
    <source>
        <dbReference type="ARBA" id="ARBA00004167"/>
    </source>
</evidence>
<comment type="similarity">
    <text evidence="2">Belongs to the band 7/mec-2 family.</text>
</comment>
<dbReference type="OrthoDB" id="5501731at2"/>
<gene>
    <name evidence="4" type="ORF">CA13_18000</name>
</gene>
<evidence type="ECO:0000256" key="2">
    <source>
        <dbReference type="ARBA" id="ARBA00008164"/>
    </source>
</evidence>
<dbReference type="EMBL" id="SJPJ01000001">
    <property type="protein sequence ID" value="TWT80385.1"/>
    <property type="molecule type" value="Genomic_DNA"/>
</dbReference>
<dbReference type="SUPFAM" id="SSF117892">
    <property type="entry name" value="Band 7/SPFH domain"/>
    <property type="match status" value="1"/>
</dbReference>